<sequence length="104" mass="10972">MGAGAQLLMVVGDPNSGGVHFAGATTAGRSSSRVMGLLLRGAFTFLGQSRSFPWGLEPNLVARYKFSAQARAGSLLSSTVTYCCAYFDENPDGQHLTQALEQAQ</sequence>
<dbReference type="EMBL" id="MVIJ01000073">
    <property type="protein sequence ID" value="ORB68186.1"/>
    <property type="molecule type" value="Genomic_DNA"/>
</dbReference>
<protein>
    <submittedName>
        <fullName evidence="1">Uncharacterized protein</fullName>
    </submittedName>
</protein>
<organism evidence="1 2">
    <name type="scientific">Mycobacterium scrofulaceum</name>
    <dbReference type="NCBI Taxonomy" id="1783"/>
    <lineage>
        <taxon>Bacteria</taxon>
        <taxon>Bacillati</taxon>
        <taxon>Actinomycetota</taxon>
        <taxon>Actinomycetes</taxon>
        <taxon>Mycobacteriales</taxon>
        <taxon>Mycobacteriaceae</taxon>
        <taxon>Mycobacterium</taxon>
    </lineage>
</organism>
<comment type="caution">
    <text evidence="1">The sequence shown here is derived from an EMBL/GenBank/DDBJ whole genome shotgun (WGS) entry which is preliminary data.</text>
</comment>
<evidence type="ECO:0000313" key="1">
    <source>
        <dbReference type="EMBL" id="ORB68186.1"/>
    </source>
</evidence>
<proteinExistence type="predicted"/>
<gene>
    <name evidence="1" type="ORF">BST44_26955</name>
</gene>
<keyword evidence="2" id="KW-1185">Reference proteome</keyword>
<name>A0A1X0K108_MYCSC</name>
<reference evidence="1 2" key="1">
    <citation type="submission" date="2017-02" db="EMBL/GenBank/DDBJ databases">
        <title>The new phylogeny of genus Mycobacterium.</title>
        <authorList>
            <person name="Tortoli E."/>
            <person name="Trovato A."/>
            <person name="Cirillo D.M."/>
        </authorList>
    </citation>
    <scope>NUCLEOTIDE SEQUENCE [LARGE SCALE GENOMIC DNA]</scope>
    <source>
        <strain evidence="1 2">DSM 43992</strain>
    </source>
</reference>
<accession>A0A1X0K108</accession>
<dbReference type="AlphaFoldDB" id="A0A1X0K108"/>
<evidence type="ECO:0000313" key="2">
    <source>
        <dbReference type="Proteomes" id="UP000192601"/>
    </source>
</evidence>
<dbReference type="Proteomes" id="UP000192601">
    <property type="component" value="Unassembled WGS sequence"/>
</dbReference>